<gene>
    <name evidence="2" type="ORF">E2C01_101220</name>
</gene>
<reference evidence="2 3" key="1">
    <citation type="submission" date="2019-05" db="EMBL/GenBank/DDBJ databases">
        <title>Another draft genome of Portunus trituberculatus and its Hox gene families provides insights of decapod evolution.</title>
        <authorList>
            <person name="Jeong J.-H."/>
            <person name="Song I."/>
            <person name="Kim S."/>
            <person name="Choi T."/>
            <person name="Kim D."/>
            <person name="Ryu S."/>
            <person name="Kim W."/>
        </authorList>
    </citation>
    <scope>NUCLEOTIDE SEQUENCE [LARGE SCALE GENOMIC DNA]</scope>
    <source>
        <tissue evidence="2">Muscle</tissue>
    </source>
</reference>
<evidence type="ECO:0000313" key="3">
    <source>
        <dbReference type="Proteomes" id="UP000324222"/>
    </source>
</evidence>
<dbReference type="EMBL" id="VSRR010146180">
    <property type="protein sequence ID" value="MPD05474.1"/>
    <property type="molecule type" value="Genomic_DNA"/>
</dbReference>
<keyword evidence="3" id="KW-1185">Reference proteome</keyword>
<sequence length="75" mass="7599">MGRSLSQRPACNRGHVIQGAETGGSDGGDLSTLGSSTHLHTLTTSPSPPSTSTAPPNKSSLSLHFLIAPVLFSAT</sequence>
<proteinExistence type="predicted"/>
<protein>
    <submittedName>
        <fullName evidence="2">Uncharacterized protein</fullName>
    </submittedName>
</protein>
<evidence type="ECO:0000256" key="1">
    <source>
        <dbReference type="SAM" id="MobiDB-lite"/>
    </source>
</evidence>
<organism evidence="2 3">
    <name type="scientific">Portunus trituberculatus</name>
    <name type="common">Swimming crab</name>
    <name type="synonym">Neptunus trituberculatus</name>
    <dbReference type="NCBI Taxonomy" id="210409"/>
    <lineage>
        <taxon>Eukaryota</taxon>
        <taxon>Metazoa</taxon>
        <taxon>Ecdysozoa</taxon>
        <taxon>Arthropoda</taxon>
        <taxon>Crustacea</taxon>
        <taxon>Multicrustacea</taxon>
        <taxon>Malacostraca</taxon>
        <taxon>Eumalacostraca</taxon>
        <taxon>Eucarida</taxon>
        <taxon>Decapoda</taxon>
        <taxon>Pleocyemata</taxon>
        <taxon>Brachyura</taxon>
        <taxon>Eubrachyura</taxon>
        <taxon>Portunoidea</taxon>
        <taxon>Portunidae</taxon>
        <taxon>Portuninae</taxon>
        <taxon>Portunus</taxon>
    </lineage>
</organism>
<accession>A0A5B7KFA2</accession>
<feature type="region of interest" description="Disordered" evidence="1">
    <location>
        <begin position="1"/>
        <end position="59"/>
    </location>
</feature>
<comment type="caution">
    <text evidence="2">The sequence shown here is derived from an EMBL/GenBank/DDBJ whole genome shotgun (WGS) entry which is preliminary data.</text>
</comment>
<dbReference type="AlphaFoldDB" id="A0A5B7KFA2"/>
<evidence type="ECO:0000313" key="2">
    <source>
        <dbReference type="EMBL" id="MPD05474.1"/>
    </source>
</evidence>
<feature type="compositionally biased region" description="Low complexity" evidence="1">
    <location>
        <begin position="28"/>
        <end position="53"/>
    </location>
</feature>
<name>A0A5B7KFA2_PORTR</name>
<dbReference type="Proteomes" id="UP000324222">
    <property type="component" value="Unassembled WGS sequence"/>
</dbReference>